<dbReference type="InterPro" id="IPR022179">
    <property type="entry name" value="CFAP276"/>
</dbReference>
<dbReference type="OrthoDB" id="10013535at2759"/>
<reference evidence="1" key="1">
    <citation type="submission" date="2020-05" db="UniProtKB">
        <authorList>
            <consortium name="EnsemblMetazoa"/>
        </authorList>
    </citation>
    <scope>IDENTIFICATION</scope>
    <source>
        <strain evidence="1">BB02</strain>
    </source>
</reference>
<organism evidence="1 2">
    <name type="scientific">Biomphalaria glabrata</name>
    <name type="common">Bloodfluke planorb</name>
    <name type="synonym">Freshwater snail</name>
    <dbReference type="NCBI Taxonomy" id="6526"/>
    <lineage>
        <taxon>Eukaryota</taxon>
        <taxon>Metazoa</taxon>
        <taxon>Spiralia</taxon>
        <taxon>Lophotrochozoa</taxon>
        <taxon>Mollusca</taxon>
        <taxon>Gastropoda</taxon>
        <taxon>Heterobranchia</taxon>
        <taxon>Euthyneura</taxon>
        <taxon>Panpulmonata</taxon>
        <taxon>Hygrophila</taxon>
        <taxon>Lymnaeoidea</taxon>
        <taxon>Planorbidae</taxon>
        <taxon>Biomphalaria</taxon>
    </lineage>
</organism>
<dbReference type="KEGG" id="bgt:106067389"/>
<dbReference type="EnsemblMetazoa" id="BGLB002432-RC">
    <property type="protein sequence ID" value="BGLB002432-PC"/>
    <property type="gene ID" value="BGLB002432"/>
</dbReference>
<name>A0A2C9JH05_BIOGL</name>
<proteinExistence type="predicted"/>
<dbReference type="Proteomes" id="UP000076420">
    <property type="component" value="Unassembled WGS sequence"/>
</dbReference>
<accession>A0A2C9JH05</accession>
<dbReference type="VEuPathDB" id="VectorBase:BGLAX_030020"/>
<dbReference type="Pfam" id="PF12494">
    <property type="entry name" value="DUF3695"/>
    <property type="match status" value="1"/>
</dbReference>
<protein>
    <submittedName>
        <fullName evidence="1">Uncharacterized protein</fullName>
    </submittedName>
</protein>
<dbReference type="RefSeq" id="XP_013082023.2">
    <property type="nucleotide sequence ID" value="XM_013226569.2"/>
</dbReference>
<dbReference type="AlphaFoldDB" id="A0A2C9JH05"/>
<gene>
    <name evidence="1" type="primary">106067389</name>
</gene>
<dbReference type="STRING" id="6526.A0A2C9JH05"/>
<dbReference type="VEuPathDB" id="VectorBase:BGLB002432"/>
<sequence>MATLQSTRNPYPFPQFQNDDNFQGQREPEIICYPVPTHLAQRQLPWHRLSTHHTLSSARHEAYHFDPAAPNDDLDFVLKATYNHHEALLNNKNEVVFQPETFTDEHGRVLKNRVKPLPEKKMPLNHPLIITGQEKKENLNSVKNAIASHHIETTNKGYSRKPDGGFFVLKIVFIMFNIY</sequence>
<evidence type="ECO:0000313" key="2">
    <source>
        <dbReference type="Proteomes" id="UP000076420"/>
    </source>
</evidence>
<evidence type="ECO:0000313" key="1">
    <source>
        <dbReference type="EnsemblMetazoa" id="BGLB002432-PC"/>
    </source>
</evidence>